<dbReference type="WBParaSite" id="HPBE_0001082901-mRNA-1">
    <property type="protein sequence ID" value="HPBE_0001082901-mRNA-1"/>
    <property type="gene ID" value="HPBE_0001082901"/>
</dbReference>
<organism evidence="1">
    <name type="scientific">Heligmosomoides polygyrus</name>
    <name type="common">Parasitic roundworm</name>
    <dbReference type="NCBI Taxonomy" id="6339"/>
    <lineage>
        <taxon>Eukaryota</taxon>
        <taxon>Metazoa</taxon>
        <taxon>Ecdysozoa</taxon>
        <taxon>Nematoda</taxon>
        <taxon>Chromadorea</taxon>
        <taxon>Rhabditida</taxon>
        <taxon>Rhabditina</taxon>
        <taxon>Rhabditomorpha</taxon>
        <taxon>Strongyloidea</taxon>
        <taxon>Heligmosomidae</taxon>
        <taxon>Heligmosomoides</taxon>
    </lineage>
</organism>
<evidence type="ECO:0000313" key="2">
    <source>
        <dbReference type="Proteomes" id="UP000050761"/>
    </source>
</evidence>
<dbReference type="AlphaFoldDB" id="A0A3P8CEE5"/>
<protein>
    <submittedName>
        <fullName evidence="3">BAG domain-containing protein</fullName>
    </submittedName>
</protein>
<evidence type="ECO:0000313" key="1">
    <source>
        <dbReference type="EMBL" id="VDO86508.1"/>
    </source>
</evidence>
<evidence type="ECO:0000313" key="3">
    <source>
        <dbReference type="WBParaSite" id="HPBE_0001082901-mRNA-1"/>
    </source>
</evidence>
<dbReference type="Proteomes" id="UP000050761">
    <property type="component" value="Unassembled WGS sequence"/>
</dbReference>
<keyword evidence="2" id="KW-1185">Reference proteome</keyword>
<reference evidence="1 2" key="1">
    <citation type="submission" date="2018-11" db="EMBL/GenBank/DDBJ databases">
        <authorList>
            <consortium name="Pathogen Informatics"/>
        </authorList>
    </citation>
    <scope>NUCLEOTIDE SEQUENCE [LARGE SCALE GENOMIC DNA]</scope>
</reference>
<dbReference type="EMBL" id="UZAH01026895">
    <property type="protein sequence ID" value="VDO86508.1"/>
    <property type="molecule type" value="Genomic_DNA"/>
</dbReference>
<sequence>MAFFSTNLTAFQEGDVTTVAGESFRIVTLSIGSLAAVPEHPELSEEQRDLLLQEAAQTDGKGAAVNNSGSNPNPQLEERLSECSRICAVNASAVQGDLDVEVFGRGRTDLCAALFAVKLEITTTTPATEFGGADCPKYNWRCFLCRSREHHSALCELPERSEEISENLLNARRSLTSTVDRIRALKEDLRRLDD</sequence>
<reference evidence="3" key="2">
    <citation type="submission" date="2019-09" db="UniProtKB">
        <authorList>
            <consortium name="WormBaseParasite"/>
        </authorList>
    </citation>
    <scope>IDENTIFICATION</scope>
</reference>
<accession>A0A3P8CEE5</accession>
<proteinExistence type="predicted"/>
<name>A0A3P8CEE5_HELPZ</name>
<gene>
    <name evidence="1" type="ORF">HPBE_LOCUS10830</name>
</gene>